<keyword evidence="2" id="KW-1185">Reference proteome</keyword>
<dbReference type="GeneID" id="300574903"/>
<name>A0ABY2HBR9_9HYPO</name>
<dbReference type="Proteomes" id="UP001642720">
    <property type="component" value="Unassembled WGS sequence"/>
</dbReference>
<accession>A0ABY2HBR9</accession>
<dbReference type="EMBL" id="PPTA01000003">
    <property type="protein sequence ID" value="TFB04795.1"/>
    <property type="molecule type" value="Genomic_DNA"/>
</dbReference>
<reference evidence="1 2" key="1">
    <citation type="submission" date="2018-01" db="EMBL/GenBank/DDBJ databases">
        <title>Genome characterization of the sugarcane-associated fungus Trichoderma ghanense CCMA-1212 and their application in lignocelulose bioconversion.</title>
        <authorList>
            <person name="Steindorff A.S."/>
            <person name="Mendes T.D."/>
            <person name="Vilela E.S.D."/>
            <person name="Rodrigues D.S."/>
            <person name="Formighieri E.F."/>
            <person name="Melo I.S."/>
            <person name="Favaro L.C.L."/>
        </authorList>
    </citation>
    <scope>NUCLEOTIDE SEQUENCE [LARGE SCALE GENOMIC DNA]</scope>
    <source>
        <strain evidence="1 2">CCMA-1212</strain>
    </source>
</reference>
<evidence type="ECO:0000313" key="2">
    <source>
        <dbReference type="Proteomes" id="UP001642720"/>
    </source>
</evidence>
<gene>
    <name evidence="1" type="ORF">CCMA1212_003092</name>
</gene>
<dbReference type="RefSeq" id="XP_073560996.1">
    <property type="nucleotide sequence ID" value="XM_073700453.1"/>
</dbReference>
<protein>
    <submittedName>
        <fullName evidence="1">Uncharacterized protein</fullName>
    </submittedName>
</protein>
<organism evidence="1 2">
    <name type="scientific">Trichoderma ghanense</name>
    <dbReference type="NCBI Taxonomy" id="65468"/>
    <lineage>
        <taxon>Eukaryota</taxon>
        <taxon>Fungi</taxon>
        <taxon>Dikarya</taxon>
        <taxon>Ascomycota</taxon>
        <taxon>Pezizomycotina</taxon>
        <taxon>Sordariomycetes</taxon>
        <taxon>Hypocreomycetidae</taxon>
        <taxon>Hypocreales</taxon>
        <taxon>Hypocreaceae</taxon>
        <taxon>Trichoderma</taxon>
    </lineage>
</organism>
<proteinExistence type="predicted"/>
<evidence type="ECO:0000313" key="1">
    <source>
        <dbReference type="EMBL" id="TFB04795.1"/>
    </source>
</evidence>
<comment type="caution">
    <text evidence="1">The sequence shown here is derived from an EMBL/GenBank/DDBJ whole genome shotgun (WGS) entry which is preliminary data.</text>
</comment>
<sequence length="69" mass="7679">MTSYAMRSSSFHMVISRGTAPSHPNHHGQLRSSMQSSNSFLSLLLFLSLPPILPESWRAEPASLVRPRS</sequence>